<dbReference type="Pfam" id="PF12728">
    <property type="entry name" value="HTH_17"/>
    <property type="match status" value="1"/>
</dbReference>
<dbReference type="SUPFAM" id="SSF46955">
    <property type="entry name" value="Putative DNA-binding domain"/>
    <property type="match status" value="1"/>
</dbReference>
<dbReference type="Gene3D" id="3.40.50.2300">
    <property type="match status" value="1"/>
</dbReference>
<reference evidence="4 5" key="1">
    <citation type="submission" date="2018-02" db="EMBL/GenBank/DDBJ databases">
        <title>Comparative genomes isolates from brazilian mangrove.</title>
        <authorList>
            <person name="Araujo J.E."/>
            <person name="Taketani R.G."/>
            <person name="Silva M.C.P."/>
            <person name="Loureco M.V."/>
            <person name="Andreote F.D."/>
        </authorList>
    </citation>
    <scope>NUCLEOTIDE SEQUENCE [LARGE SCALE GENOMIC DNA]</scope>
    <source>
        <strain evidence="4 5">Nap-Phe MGV</strain>
    </source>
</reference>
<proteinExistence type="predicted"/>
<feature type="modified residue" description="4-aspartylphosphate" evidence="2">
    <location>
        <position position="118"/>
    </location>
</feature>
<dbReference type="InterPro" id="IPR001789">
    <property type="entry name" value="Sig_transdc_resp-reg_receiver"/>
</dbReference>
<evidence type="ECO:0000259" key="3">
    <source>
        <dbReference type="PROSITE" id="PS50110"/>
    </source>
</evidence>
<dbReference type="AlphaFoldDB" id="A0A2S8GQH7"/>
<evidence type="ECO:0000256" key="1">
    <source>
        <dbReference type="ARBA" id="ARBA00022553"/>
    </source>
</evidence>
<dbReference type="CDD" id="cd00156">
    <property type="entry name" value="REC"/>
    <property type="match status" value="1"/>
</dbReference>
<evidence type="ECO:0000256" key="2">
    <source>
        <dbReference type="PROSITE-ProRule" id="PRU00169"/>
    </source>
</evidence>
<dbReference type="InterPro" id="IPR050595">
    <property type="entry name" value="Bact_response_regulator"/>
</dbReference>
<dbReference type="OrthoDB" id="261949at2"/>
<dbReference type="GO" id="GO:0000160">
    <property type="term" value="P:phosphorelay signal transduction system"/>
    <property type="evidence" value="ECO:0007669"/>
    <property type="project" value="InterPro"/>
</dbReference>
<dbReference type="PANTHER" id="PTHR44591:SF3">
    <property type="entry name" value="RESPONSE REGULATORY DOMAIN-CONTAINING PROTEIN"/>
    <property type="match status" value="1"/>
</dbReference>
<name>A0A2S8GQH7_9BACT</name>
<accession>A0A2S8GQH7</accession>
<organism evidence="4 5">
    <name type="scientific">Blastopirellula marina</name>
    <dbReference type="NCBI Taxonomy" id="124"/>
    <lineage>
        <taxon>Bacteria</taxon>
        <taxon>Pseudomonadati</taxon>
        <taxon>Planctomycetota</taxon>
        <taxon>Planctomycetia</taxon>
        <taxon>Pirellulales</taxon>
        <taxon>Pirellulaceae</taxon>
        <taxon>Blastopirellula</taxon>
    </lineage>
</organism>
<dbReference type="Proteomes" id="UP000237819">
    <property type="component" value="Unassembled WGS sequence"/>
</dbReference>
<dbReference type="Pfam" id="PF00072">
    <property type="entry name" value="Response_reg"/>
    <property type="match status" value="1"/>
</dbReference>
<dbReference type="InterPro" id="IPR041657">
    <property type="entry name" value="HTH_17"/>
</dbReference>
<dbReference type="InterPro" id="IPR009061">
    <property type="entry name" value="DNA-bd_dom_put_sf"/>
</dbReference>
<dbReference type="SUPFAM" id="SSF52172">
    <property type="entry name" value="CheY-like"/>
    <property type="match status" value="1"/>
</dbReference>
<protein>
    <submittedName>
        <fullName evidence="4">Helix-turn-helix domain-containing protein</fullName>
    </submittedName>
</protein>
<comment type="caution">
    <text evidence="4">The sequence shown here is derived from an EMBL/GenBank/DDBJ whole genome shotgun (WGS) entry which is preliminary data.</text>
</comment>
<feature type="domain" description="Response regulatory" evidence="3">
    <location>
        <begin position="68"/>
        <end position="183"/>
    </location>
</feature>
<dbReference type="PANTHER" id="PTHR44591">
    <property type="entry name" value="STRESS RESPONSE REGULATOR PROTEIN 1"/>
    <property type="match status" value="1"/>
</dbReference>
<evidence type="ECO:0000313" key="5">
    <source>
        <dbReference type="Proteomes" id="UP000237819"/>
    </source>
</evidence>
<dbReference type="InterPro" id="IPR011006">
    <property type="entry name" value="CheY-like_superfamily"/>
</dbReference>
<dbReference type="PROSITE" id="PS50110">
    <property type="entry name" value="RESPONSE_REGULATORY"/>
    <property type="match status" value="1"/>
</dbReference>
<evidence type="ECO:0000313" key="4">
    <source>
        <dbReference type="EMBL" id="PQO46686.1"/>
    </source>
</evidence>
<dbReference type="EMBL" id="PUHZ01000008">
    <property type="protein sequence ID" value="PQO46686.1"/>
    <property type="molecule type" value="Genomic_DNA"/>
</dbReference>
<sequence>MKVFTTGQVAKICKVAPRTVSKWFDSGRLKGYRIPGSQDRRIPREYLIKFLKEHGMPLGDLEDEAMAKCLIVAQDQVLVENLRRELPPEKSFKVAVAASGFEAGIQAEGFHPDCIIVDFSIGRVEALQICQNLRRNIDFAETILIALLPDDGNPMSFDRSTINETFKKPFDAALLAERLRTLIGAKKELV</sequence>
<gene>
    <name evidence="4" type="ORF">C5Y93_07575</name>
</gene>
<dbReference type="RefSeq" id="WP_040351967.1">
    <property type="nucleotide sequence ID" value="NZ_PUHZ01000008.1"/>
</dbReference>
<keyword evidence="1 2" id="KW-0597">Phosphoprotein</keyword>